<evidence type="ECO:0000313" key="1">
    <source>
        <dbReference type="EMBL" id="NJC69764.1"/>
    </source>
</evidence>
<dbReference type="EMBL" id="JAATVY010000004">
    <property type="protein sequence ID" value="NJC69764.1"/>
    <property type="molecule type" value="Genomic_DNA"/>
</dbReference>
<protein>
    <submittedName>
        <fullName evidence="1">Uncharacterized protein</fullName>
    </submittedName>
</protein>
<keyword evidence="2" id="KW-1185">Reference proteome</keyword>
<comment type="caution">
    <text evidence="1">The sequence shown here is derived from an EMBL/GenBank/DDBJ whole genome shotgun (WGS) entry which is preliminary data.</text>
</comment>
<proteinExistence type="predicted"/>
<reference evidence="1 2" key="1">
    <citation type="submission" date="2020-03" db="EMBL/GenBank/DDBJ databases">
        <title>WGS of the type strain of Planosporangium spp.</title>
        <authorList>
            <person name="Thawai C."/>
        </authorList>
    </citation>
    <scope>NUCLEOTIDE SEQUENCE [LARGE SCALE GENOMIC DNA]</scope>
    <source>
        <strain evidence="1 2">TBRC 5610</strain>
    </source>
</reference>
<sequence length="153" mass="17092">MRVDLEAWLIEDGKIEPLRKGDTLVCGVEIAIEELAPLPVGQPHRVSLLDAERFAYEVAGRPLHPDWLGRGLWVVEAEGIQFWPATPGPMPPAPASEVRIVGPLSVPWQHVGGSPLARQWRVTRILRESTEVDHIARWPDARRYALDLETTAT</sequence>
<name>A0ABX0XUR8_9ACTN</name>
<evidence type="ECO:0000313" key="2">
    <source>
        <dbReference type="Proteomes" id="UP000722989"/>
    </source>
</evidence>
<dbReference type="RefSeq" id="WP_167924656.1">
    <property type="nucleotide sequence ID" value="NZ_JAATVY010000004.1"/>
</dbReference>
<organism evidence="1 2">
    <name type="scientific">Planosporangium thailandense</name>
    <dbReference type="NCBI Taxonomy" id="765197"/>
    <lineage>
        <taxon>Bacteria</taxon>
        <taxon>Bacillati</taxon>
        <taxon>Actinomycetota</taxon>
        <taxon>Actinomycetes</taxon>
        <taxon>Micromonosporales</taxon>
        <taxon>Micromonosporaceae</taxon>
        <taxon>Planosporangium</taxon>
    </lineage>
</organism>
<accession>A0ABX0XUR8</accession>
<dbReference type="Proteomes" id="UP000722989">
    <property type="component" value="Unassembled WGS sequence"/>
</dbReference>
<gene>
    <name evidence="1" type="ORF">HC031_08525</name>
</gene>